<reference evidence="7 8" key="1">
    <citation type="submission" date="2018-05" db="EMBL/GenBank/DDBJ databases">
        <title>Draft genome sequence of Scytalidium lignicola DSM 105466, a ubiquitous saprotrophic fungus.</title>
        <authorList>
            <person name="Buettner E."/>
            <person name="Gebauer A.M."/>
            <person name="Hofrichter M."/>
            <person name="Liers C."/>
            <person name="Kellner H."/>
        </authorList>
    </citation>
    <scope>NUCLEOTIDE SEQUENCE [LARGE SCALE GENOMIC DNA]</scope>
    <source>
        <strain evidence="7 8">DSM 105466</strain>
    </source>
</reference>
<dbReference type="EC" id="2.5.1.60" evidence="6"/>
<sequence length="346" mass="40348">MTGLRQPQHGVARTIQSRTKEQRLKDLEKIKTYRALENQIRTQAASGTYSLDVFQLTTKLLHLNPEYYTIWNVRRRCLTSGLLSRAADQQEPDAQDQALDAKNQESDDNVLQSELAFTIPLLMKFPKCYWIWNFRQWILSKAILRLPVLVARKIWETELGLVSKMLNKDQRNFHAWGYRRVVVAKLESPELRGESMVEDEFTFTTKMIRYNLSNFSAWHNRSQLIPRVLEERGADDKMRAALLVEELNTVLEALNVGPEDQSLWYYHQFLVSQIINHGNRPTIAPALTVDERVAYMRHEIDEIKDLMEDYANIKWIYKALLEYKLTLERLGKHAERDGGGISGLQI</sequence>
<dbReference type="EMBL" id="NCSJ02000057">
    <property type="protein sequence ID" value="RFU32299.1"/>
    <property type="molecule type" value="Genomic_DNA"/>
</dbReference>
<keyword evidence="4" id="KW-0677">Repeat</keyword>
<evidence type="ECO:0000256" key="2">
    <source>
        <dbReference type="ARBA" id="ARBA00022602"/>
    </source>
</evidence>
<keyword evidence="3 6" id="KW-0808">Transferase</keyword>
<dbReference type="PANTHER" id="PTHR11129">
    <property type="entry name" value="PROTEIN FARNESYLTRANSFERASE ALPHA SUBUNIT/RAB GERANYLGERANYL TRANSFERASE ALPHA SUBUNIT"/>
    <property type="match status" value="1"/>
</dbReference>
<keyword evidence="2 6" id="KW-0637">Prenyltransferase</keyword>
<comment type="function">
    <text evidence="6">Catalyzes the transfer of a geranyl-geranyl moiety from geranyl-geranyl pyrophosphate to cysteines occuring in specific C-terminal amino acid sequences.</text>
</comment>
<dbReference type="Proteomes" id="UP000258309">
    <property type="component" value="Unassembled WGS sequence"/>
</dbReference>
<evidence type="ECO:0000256" key="5">
    <source>
        <dbReference type="ARBA" id="ARBA00047658"/>
    </source>
</evidence>
<comment type="catalytic activity">
    <reaction evidence="5 6">
        <text>geranylgeranyl diphosphate + L-cysteinyl-[protein] = S-geranylgeranyl-L-cysteinyl-[protein] + diphosphate</text>
        <dbReference type="Rhea" id="RHEA:21240"/>
        <dbReference type="Rhea" id="RHEA-COMP:10131"/>
        <dbReference type="Rhea" id="RHEA-COMP:11537"/>
        <dbReference type="ChEBI" id="CHEBI:29950"/>
        <dbReference type="ChEBI" id="CHEBI:33019"/>
        <dbReference type="ChEBI" id="CHEBI:57533"/>
        <dbReference type="ChEBI" id="CHEBI:86021"/>
        <dbReference type="EC" id="2.5.1.60"/>
    </reaction>
</comment>
<evidence type="ECO:0000256" key="1">
    <source>
        <dbReference type="ARBA" id="ARBA00006734"/>
    </source>
</evidence>
<evidence type="ECO:0000313" key="8">
    <source>
        <dbReference type="Proteomes" id="UP000258309"/>
    </source>
</evidence>
<dbReference type="AlphaFoldDB" id="A0A3E2HFX5"/>
<evidence type="ECO:0000256" key="6">
    <source>
        <dbReference type="RuleBase" id="RU367120"/>
    </source>
</evidence>
<dbReference type="PANTHER" id="PTHR11129:SF2">
    <property type="entry name" value="GERANYLGERANYL TRANSFERASE TYPE-2 SUBUNIT ALPHA"/>
    <property type="match status" value="1"/>
</dbReference>
<protein>
    <recommendedName>
        <fullName evidence="6">Geranylgeranyl transferase type-2 subunit alpha</fullName>
        <ecNumber evidence="6">2.5.1.60</ecNumber>
    </recommendedName>
    <alternativeName>
        <fullName evidence="6">Geranylgeranyl transferase type II subunit alpha</fullName>
    </alternativeName>
</protein>
<dbReference type="GO" id="GO:0004663">
    <property type="term" value="F:Rab geranylgeranyltransferase activity"/>
    <property type="evidence" value="ECO:0007669"/>
    <property type="project" value="UniProtKB-UniRule"/>
</dbReference>
<comment type="similarity">
    <text evidence="1 6">Belongs to the protein prenyltransferase subunit alpha family.</text>
</comment>
<dbReference type="GO" id="GO:0097354">
    <property type="term" value="P:prenylation"/>
    <property type="evidence" value="ECO:0007669"/>
    <property type="project" value="UniProtKB-UniRule"/>
</dbReference>
<evidence type="ECO:0000256" key="3">
    <source>
        <dbReference type="ARBA" id="ARBA00022679"/>
    </source>
</evidence>
<dbReference type="PROSITE" id="PS51147">
    <property type="entry name" value="PFTA"/>
    <property type="match status" value="5"/>
</dbReference>
<dbReference type="SUPFAM" id="SSF48439">
    <property type="entry name" value="Protein prenylyltransferase"/>
    <property type="match status" value="1"/>
</dbReference>
<proteinExistence type="inferred from homology"/>
<keyword evidence="8" id="KW-1185">Reference proteome</keyword>
<feature type="non-terminal residue" evidence="7">
    <location>
        <position position="346"/>
    </location>
</feature>
<organism evidence="7 8">
    <name type="scientific">Scytalidium lignicola</name>
    <name type="common">Hyphomycete</name>
    <dbReference type="NCBI Taxonomy" id="5539"/>
    <lineage>
        <taxon>Eukaryota</taxon>
        <taxon>Fungi</taxon>
        <taxon>Dikarya</taxon>
        <taxon>Ascomycota</taxon>
        <taxon>Pezizomycotina</taxon>
        <taxon>Leotiomycetes</taxon>
        <taxon>Leotiomycetes incertae sedis</taxon>
        <taxon>Scytalidium</taxon>
    </lineage>
</organism>
<accession>A0A3E2HFX5</accession>
<evidence type="ECO:0000313" key="7">
    <source>
        <dbReference type="EMBL" id="RFU32299.1"/>
    </source>
</evidence>
<evidence type="ECO:0000256" key="4">
    <source>
        <dbReference type="ARBA" id="ARBA00022737"/>
    </source>
</evidence>
<dbReference type="OMA" id="KSYWIWK"/>
<dbReference type="GO" id="GO:0005968">
    <property type="term" value="C:Rab-protein geranylgeranyltransferase complex"/>
    <property type="evidence" value="ECO:0007669"/>
    <property type="project" value="TreeGrafter"/>
</dbReference>
<gene>
    <name evidence="7" type="ORF">B7463_g4010</name>
</gene>
<dbReference type="OrthoDB" id="1658at2759"/>
<dbReference type="STRING" id="5539.A0A3E2HFX5"/>
<comment type="caution">
    <text evidence="7">The sequence shown here is derived from an EMBL/GenBank/DDBJ whole genome shotgun (WGS) entry which is preliminary data.</text>
</comment>
<dbReference type="Gene3D" id="1.25.40.120">
    <property type="entry name" value="Protein prenylyltransferase"/>
    <property type="match status" value="1"/>
</dbReference>
<dbReference type="Pfam" id="PF01239">
    <property type="entry name" value="PPTA"/>
    <property type="match status" value="5"/>
</dbReference>
<name>A0A3E2HFX5_SCYLI</name>
<dbReference type="InterPro" id="IPR002088">
    <property type="entry name" value="Prenyl_trans_a"/>
</dbReference>
<feature type="non-terminal residue" evidence="7">
    <location>
        <position position="1"/>
    </location>
</feature>